<dbReference type="SMART" id="SM00939">
    <property type="entry name" value="PepX_C"/>
    <property type="match status" value="1"/>
</dbReference>
<keyword evidence="4" id="KW-1185">Reference proteome</keyword>
<evidence type="ECO:0000259" key="2">
    <source>
        <dbReference type="SMART" id="SM00939"/>
    </source>
</evidence>
<dbReference type="InterPro" id="IPR050585">
    <property type="entry name" value="Xaa-Pro_dipeptidyl-ppase/CocE"/>
</dbReference>
<dbReference type="GO" id="GO:0008239">
    <property type="term" value="F:dipeptidyl-peptidase activity"/>
    <property type="evidence" value="ECO:0007669"/>
    <property type="project" value="InterPro"/>
</dbReference>
<dbReference type="Proteomes" id="UP000184440">
    <property type="component" value="Unassembled WGS sequence"/>
</dbReference>
<accession>A0A1M7QTE2</accession>
<dbReference type="EMBL" id="FRCS01000005">
    <property type="protein sequence ID" value="SHN34716.1"/>
    <property type="molecule type" value="Genomic_DNA"/>
</dbReference>
<dbReference type="SUPFAM" id="SSF49785">
    <property type="entry name" value="Galactose-binding domain-like"/>
    <property type="match status" value="1"/>
</dbReference>
<organism evidence="3 4">
    <name type="scientific">Cryptosporangium aurantiacum</name>
    <dbReference type="NCBI Taxonomy" id="134849"/>
    <lineage>
        <taxon>Bacteria</taxon>
        <taxon>Bacillati</taxon>
        <taxon>Actinomycetota</taxon>
        <taxon>Actinomycetes</taxon>
        <taxon>Cryptosporangiales</taxon>
        <taxon>Cryptosporangiaceae</taxon>
        <taxon>Cryptosporangium</taxon>
    </lineage>
</organism>
<keyword evidence="1" id="KW-0378">Hydrolase</keyword>
<dbReference type="Gene3D" id="2.60.120.260">
    <property type="entry name" value="Galactose-binding domain-like"/>
    <property type="match status" value="1"/>
</dbReference>
<evidence type="ECO:0000313" key="4">
    <source>
        <dbReference type="Proteomes" id="UP000184440"/>
    </source>
</evidence>
<dbReference type="PANTHER" id="PTHR43056:SF10">
    <property type="entry name" value="COCE_NOND FAMILY, PUTATIVE (AFU_ORTHOLOGUE AFUA_7G00600)-RELATED"/>
    <property type="match status" value="1"/>
</dbReference>
<dbReference type="InterPro" id="IPR013736">
    <property type="entry name" value="Xaa-Pro_dipept_C"/>
</dbReference>
<dbReference type="OrthoDB" id="5240615at2"/>
<dbReference type="Gene3D" id="1.10.3020.10">
    <property type="entry name" value="alpha-amino acid ester hydrolase ( Helical cap domain)"/>
    <property type="match status" value="1"/>
</dbReference>
<dbReference type="Pfam" id="PF08530">
    <property type="entry name" value="PepX_C"/>
    <property type="match status" value="1"/>
</dbReference>
<dbReference type="InterPro" id="IPR029058">
    <property type="entry name" value="AB_hydrolase_fold"/>
</dbReference>
<sequence>MRKLDRVALPVTAVHDQPIPMRDGTILRADVQRPAEGGPVPTLLIRNPYGEGLGRAMPVVPALEAGFAVVVQHCRGRGTSDGMFEPWADEPADGADTVRWITAQPWSDGKVVGFGISYVAGTALQTAIERPEGYVGIVAAQTPADFYDDLTYLGGALALGSAQGWAAMQGLLGGQHAMLAGEDAGPLLGAALPTMFTPDAARNALPLRDALGLPGAAPFWADWLDHPSRDEYWTKFGTPRDNYDAIDVPVYHVASWFDLFLAGTLENHAALGGPLVIGPWTHGGMQANGAGDVNFGPASPAPILQLEADQIAFLREAVDGRSNEARPPVKIFVMGDNVWRDEQEWPLARTVFTPWYLQAGGGLGTDPSTGSSNFAADPRDPVPTVGGSLLFPEFNTAGPHDQRVLDGRTDVLRFTSPPLEADLEVTGPLTVVLHAATDAADTDWTAKLIDVHPDGTALNVADGIVRARYRNGVEAPDPITPGTPYEYRINLVATSQVFKAGHSIRVDVASANFPRFDRNPGNGALSADATEADLTVQNQTVFHDAERASHVLLPVIPRV</sequence>
<dbReference type="InterPro" id="IPR000383">
    <property type="entry name" value="Xaa-Pro-like_dom"/>
</dbReference>
<dbReference type="RefSeq" id="WP_084741478.1">
    <property type="nucleotide sequence ID" value="NZ_FRCS01000005.1"/>
</dbReference>
<proteinExistence type="predicted"/>
<dbReference type="InterPro" id="IPR005674">
    <property type="entry name" value="CocE/Ser_esterase"/>
</dbReference>
<dbReference type="InterPro" id="IPR008979">
    <property type="entry name" value="Galactose-bd-like_sf"/>
</dbReference>
<name>A0A1M7QTE2_9ACTN</name>
<dbReference type="Gene3D" id="3.40.50.1820">
    <property type="entry name" value="alpha/beta hydrolase"/>
    <property type="match status" value="1"/>
</dbReference>
<reference evidence="3 4" key="1">
    <citation type="submission" date="2016-11" db="EMBL/GenBank/DDBJ databases">
        <authorList>
            <person name="Jaros S."/>
            <person name="Januszkiewicz K."/>
            <person name="Wedrychowicz H."/>
        </authorList>
    </citation>
    <scope>NUCLEOTIDE SEQUENCE [LARGE SCALE GENOMIC DNA]</scope>
    <source>
        <strain evidence="3 4">DSM 46144</strain>
    </source>
</reference>
<dbReference type="Pfam" id="PF02129">
    <property type="entry name" value="Peptidase_S15"/>
    <property type="match status" value="1"/>
</dbReference>
<feature type="domain" description="Xaa-Pro dipeptidyl-peptidase C-terminal" evidence="2">
    <location>
        <begin position="311"/>
        <end position="552"/>
    </location>
</feature>
<dbReference type="AlphaFoldDB" id="A0A1M7QTE2"/>
<gene>
    <name evidence="3" type="ORF">SAMN05443668_105297</name>
</gene>
<evidence type="ECO:0000256" key="1">
    <source>
        <dbReference type="ARBA" id="ARBA00022801"/>
    </source>
</evidence>
<dbReference type="SUPFAM" id="SSF53474">
    <property type="entry name" value="alpha/beta-Hydrolases"/>
    <property type="match status" value="1"/>
</dbReference>
<protein>
    <recommendedName>
        <fullName evidence="2">Xaa-Pro dipeptidyl-peptidase C-terminal domain-containing protein</fullName>
    </recommendedName>
</protein>
<dbReference type="STRING" id="134849.SAMN05443668_105297"/>
<evidence type="ECO:0000313" key="3">
    <source>
        <dbReference type="EMBL" id="SHN34716.1"/>
    </source>
</evidence>
<dbReference type="PANTHER" id="PTHR43056">
    <property type="entry name" value="PEPTIDASE S9 PROLYL OLIGOPEPTIDASE"/>
    <property type="match status" value="1"/>
</dbReference>
<dbReference type="NCBIfam" id="TIGR00976">
    <property type="entry name" value="CocE_NonD"/>
    <property type="match status" value="1"/>
</dbReference>